<dbReference type="CDD" id="cd07067">
    <property type="entry name" value="HP_PGM_like"/>
    <property type="match status" value="1"/>
</dbReference>
<reference evidence="6" key="1">
    <citation type="journal article" date="2014" name="Genome Announc.">
        <title>Draft genome sequence of Weissella oryzae SG25T, isolated from fermented rice grains.</title>
        <authorList>
            <person name="Tanizawa Y."/>
            <person name="Fujisawa T."/>
            <person name="Mochizuki T."/>
            <person name="Kaminuma E."/>
            <person name="Suzuki Y."/>
            <person name="Nakamura Y."/>
            <person name="Tohno M."/>
        </authorList>
    </citation>
    <scope>NUCLEOTIDE SEQUENCE [LARGE SCALE GENOMIC DNA]</scope>
    <source>
        <strain evidence="6">DSM 25784 / JCM 18191 / LMG 30913 / SG25</strain>
    </source>
</reference>
<dbReference type="InterPro" id="IPR051695">
    <property type="entry name" value="Phosphoglycerate_Mutase"/>
</dbReference>
<dbReference type="eggNOG" id="COG0406">
    <property type="taxonomic scope" value="Bacteria"/>
</dbReference>
<dbReference type="Proteomes" id="UP000030643">
    <property type="component" value="Unassembled WGS sequence"/>
</dbReference>
<proteinExistence type="predicted"/>
<feature type="active site" description="Tele-phosphohistidine intermediate" evidence="2">
    <location>
        <position position="10"/>
    </location>
</feature>
<dbReference type="GO" id="GO:0045820">
    <property type="term" value="P:negative regulation of glycolytic process"/>
    <property type="evidence" value="ECO:0007669"/>
    <property type="project" value="TreeGrafter"/>
</dbReference>
<feature type="active site" description="Proton donor/acceptor" evidence="2">
    <location>
        <position position="88"/>
    </location>
</feature>
<dbReference type="AlphaFoldDB" id="A0A069CS41"/>
<name>A0A069CS41_WEIOS</name>
<organism evidence="5 6">
    <name type="scientific">Weissella oryzae (strain DSM 25784 / JCM 18191 / LMG 30913 / SG25)</name>
    <dbReference type="NCBI Taxonomy" id="1329250"/>
    <lineage>
        <taxon>Bacteria</taxon>
        <taxon>Bacillati</taxon>
        <taxon>Bacillota</taxon>
        <taxon>Bacilli</taxon>
        <taxon>Lactobacillales</taxon>
        <taxon>Lactobacillaceae</taxon>
        <taxon>Weissella</taxon>
    </lineage>
</organism>
<evidence type="ECO:0000313" key="5">
    <source>
        <dbReference type="EMBL" id="GAK30053.1"/>
    </source>
</evidence>
<dbReference type="InterPro" id="IPR029033">
    <property type="entry name" value="His_PPase_superfam"/>
</dbReference>
<dbReference type="PANTHER" id="PTHR46517">
    <property type="entry name" value="FRUCTOSE-2,6-BISPHOSPHATASE TIGAR"/>
    <property type="match status" value="1"/>
</dbReference>
<dbReference type="InterPro" id="IPR013078">
    <property type="entry name" value="His_Pase_superF_clade-1"/>
</dbReference>
<sequence length="222" mass="25128">MSFNLYMVRHGQTFFNKYERMQGWGDTPLTNQGVADGYSAGSRLNNIRFSGAYSSDLSRAIHTAEEILERNRQSAGLTEPTQLFQFREVFFGFFEGLPSDQSGKMVSNVLEQPEMSYAELMNTIPYNEVLDGFKAADPTADAEDADTFFARLENGFEILRREHRDGDNVLLVAHGSLIRNMAARYADPALAGQKITNGSVTLWEVDDDNIKLKVYNDNERNW</sequence>
<gene>
    <name evidence="5" type="primary">gpmB</name>
    <name evidence="5" type="ORF">WOSG25_011430</name>
</gene>
<dbReference type="GO" id="GO:0043456">
    <property type="term" value="P:regulation of pentose-phosphate shunt"/>
    <property type="evidence" value="ECO:0007669"/>
    <property type="project" value="TreeGrafter"/>
</dbReference>
<keyword evidence="6" id="KW-1185">Reference proteome</keyword>
<protein>
    <submittedName>
        <fullName evidence="5">Phosphoglycerate mutase</fullName>
    </submittedName>
</protein>
<dbReference type="SMART" id="SM00855">
    <property type="entry name" value="PGAM"/>
    <property type="match status" value="1"/>
</dbReference>
<evidence type="ECO:0000313" key="6">
    <source>
        <dbReference type="Proteomes" id="UP000030643"/>
    </source>
</evidence>
<dbReference type="STRING" id="1329250.WOSG25_011430"/>
<dbReference type="RefSeq" id="WP_027698195.1">
    <property type="nucleotide sequence ID" value="NZ_DF820484.1"/>
</dbReference>
<dbReference type="PANTHER" id="PTHR46517:SF1">
    <property type="entry name" value="FRUCTOSE-2,6-BISPHOSPHATASE TIGAR"/>
    <property type="match status" value="1"/>
</dbReference>
<evidence type="ECO:0000256" key="1">
    <source>
        <dbReference type="ARBA" id="ARBA00022801"/>
    </source>
</evidence>
<feature type="binding site" evidence="3">
    <location>
        <position position="59"/>
    </location>
    <ligand>
        <name>substrate</name>
    </ligand>
</feature>
<evidence type="ECO:0000256" key="3">
    <source>
        <dbReference type="PIRSR" id="PIRSR613078-2"/>
    </source>
</evidence>
<dbReference type="OrthoDB" id="4131070at2"/>
<keyword evidence="1" id="KW-0378">Hydrolase</keyword>
<dbReference type="EMBL" id="DF820484">
    <property type="protein sequence ID" value="GAK30053.1"/>
    <property type="molecule type" value="Genomic_DNA"/>
</dbReference>
<feature type="site" description="Transition state stabilizer" evidence="4">
    <location>
        <position position="174"/>
    </location>
</feature>
<dbReference type="Pfam" id="PF00300">
    <property type="entry name" value="His_Phos_1"/>
    <property type="match status" value="1"/>
</dbReference>
<dbReference type="PROSITE" id="PS00175">
    <property type="entry name" value="PG_MUTASE"/>
    <property type="match status" value="1"/>
</dbReference>
<dbReference type="GO" id="GO:0004331">
    <property type="term" value="F:fructose-2,6-bisphosphate 2-phosphatase activity"/>
    <property type="evidence" value="ECO:0007669"/>
    <property type="project" value="TreeGrafter"/>
</dbReference>
<dbReference type="SUPFAM" id="SSF53254">
    <property type="entry name" value="Phosphoglycerate mutase-like"/>
    <property type="match status" value="1"/>
</dbReference>
<feature type="binding site" evidence="3">
    <location>
        <begin position="9"/>
        <end position="16"/>
    </location>
    <ligand>
        <name>substrate</name>
    </ligand>
</feature>
<dbReference type="Gene3D" id="3.40.50.1240">
    <property type="entry name" value="Phosphoglycerate mutase-like"/>
    <property type="match status" value="1"/>
</dbReference>
<accession>A0A069CS41</accession>
<dbReference type="GO" id="GO:0005829">
    <property type="term" value="C:cytosol"/>
    <property type="evidence" value="ECO:0007669"/>
    <property type="project" value="TreeGrafter"/>
</dbReference>
<evidence type="ECO:0000256" key="4">
    <source>
        <dbReference type="PIRSR" id="PIRSR613078-3"/>
    </source>
</evidence>
<dbReference type="InterPro" id="IPR001345">
    <property type="entry name" value="PG/BPGM_mutase_AS"/>
</dbReference>
<evidence type="ECO:0000256" key="2">
    <source>
        <dbReference type="PIRSR" id="PIRSR613078-1"/>
    </source>
</evidence>